<evidence type="ECO:0000259" key="2">
    <source>
        <dbReference type="PROSITE" id="PS50804"/>
    </source>
</evidence>
<reference evidence="3" key="2">
    <citation type="submission" date="2025-09" db="UniProtKB">
        <authorList>
            <consortium name="Ensembl"/>
        </authorList>
    </citation>
    <scope>IDENTIFICATION</scope>
</reference>
<dbReference type="InterPro" id="IPR038269">
    <property type="entry name" value="SCAN_sf"/>
</dbReference>
<dbReference type="Pfam" id="PF02023">
    <property type="entry name" value="SCAN"/>
    <property type="match status" value="1"/>
</dbReference>
<keyword evidence="4" id="KW-1185">Reference proteome</keyword>
<dbReference type="Proteomes" id="UP000261640">
    <property type="component" value="Unplaced"/>
</dbReference>
<dbReference type="PANTHER" id="PTHR45935">
    <property type="entry name" value="PROTEIN ZBED8-RELATED"/>
    <property type="match status" value="1"/>
</dbReference>
<evidence type="ECO:0000313" key="4">
    <source>
        <dbReference type="Proteomes" id="UP000261640"/>
    </source>
</evidence>
<keyword evidence="1" id="KW-0539">Nucleus</keyword>
<evidence type="ECO:0000313" key="3">
    <source>
        <dbReference type="Ensembl" id="ENSMAMP00000052432.1"/>
    </source>
</evidence>
<feature type="domain" description="SCAN box" evidence="2">
    <location>
        <begin position="27"/>
        <end position="103"/>
    </location>
</feature>
<accession>A0A7N8XKT2</accession>
<dbReference type="Ensembl" id="ENSMAMT00000066953.1">
    <property type="protein sequence ID" value="ENSMAMP00000052432.1"/>
    <property type="gene ID" value="ENSMAMG00000027255.1"/>
</dbReference>
<sequence length="127" mass="14981">TEETYCQNFSILQQNPWSCGIQQHTYRQRFWSTKAKPVKSVLEMYNCLKGLYRHWMQPESKSKEQIGEMVVLEHYLWVLHPDIHAWVKEHNRQTGEKALELAECYLAAHCGPAVMKGTIVRTRLFES</sequence>
<name>A0A7N8XKT2_9TELE</name>
<proteinExistence type="predicted"/>
<dbReference type="SMART" id="SM00431">
    <property type="entry name" value="SCAN"/>
    <property type="match status" value="1"/>
</dbReference>
<dbReference type="Gene3D" id="1.10.4020.10">
    <property type="entry name" value="DNA breaking-rejoining enzymes"/>
    <property type="match status" value="1"/>
</dbReference>
<evidence type="ECO:0000256" key="1">
    <source>
        <dbReference type="ARBA" id="ARBA00023242"/>
    </source>
</evidence>
<dbReference type="PROSITE" id="PS50804">
    <property type="entry name" value="SCAN_BOX"/>
    <property type="match status" value="1"/>
</dbReference>
<reference evidence="3" key="1">
    <citation type="submission" date="2025-08" db="UniProtKB">
        <authorList>
            <consortium name="Ensembl"/>
        </authorList>
    </citation>
    <scope>IDENTIFICATION</scope>
</reference>
<dbReference type="AlphaFoldDB" id="A0A7N8XKT2"/>
<dbReference type="InterPro" id="IPR050916">
    <property type="entry name" value="SCAN-C2H2_zinc_finger"/>
</dbReference>
<protein>
    <recommendedName>
        <fullName evidence="2">SCAN box domain-containing protein</fullName>
    </recommendedName>
</protein>
<dbReference type="InParanoid" id="A0A7N8XKT2"/>
<organism evidence="3 4">
    <name type="scientific">Mastacembelus armatus</name>
    <name type="common">zig-zag eel</name>
    <dbReference type="NCBI Taxonomy" id="205130"/>
    <lineage>
        <taxon>Eukaryota</taxon>
        <taxon>Metazoa</taxon>
        <taxon>Chordata</taxon>
        <taxon>Craniata</taxon>
        <taxon>Vertebrata</taxon>
        <taxon>Euteleostomi</taxon>
        <taxon>Actinopterygii</taxon>
        <taxon>Neopterygii</taxon>
        <taxon>Teleostei</taxon>
        <taxon>Neoteleostei</taxon>
        <taxon>Acanthomorphata</taxon>
        <taxon>Anabantaria</taxon>
        <taxon>Synbranchiformes</taxon>
        <taxon>Mastacembelidae</taxon>
        <taxon>Mastacembelus</taxon>
    </lineage>
</organism>
<dbReference type="SUPFAM" id="SSF47353">
    <property type="entry name" value="Retrovirus capsid dimerization domain-like"/>
    <property type="match status" value="1"/>
</dbReference>
<dbReference type="GeneTree" id="ENSGT01120000272011"/>
<dbReference type="InterPro" id="IPR003309">
    <property type="entry name" value="SCAN_dom"/>
</dbReference>
<dbReference type="PANTHER" id="PTHR45935:SF15">
    <property type="entry name" value="SCAN BOX DOMAIN-CONTAINING PROTEIN"/>
    <property type="match status" value="1"/>
</dbReference>